<keyword evidence="5" id="KW-0680">Restriction system</keyword>
<dbReference type="PANTHER" id="PTHR46098:SF1">
    <property type="entry name" value="TRNA (CYTOSINE(38)-C(5))-METHYLTRANSFERASE"/>
    <property type="match status" value="1"/>
</dbReference>
<dbReference type="InterPro" id="IPR001525">
    <property type="entry name" value="C5_MeTfrase"/>
</dbReference>
<dbReference type="OrthoDB" id="9813719at2"/>
<dbReference type="Pfam" id="PF00145">
    <property type="entry name" value="DNA_methylase"/>
    <property type="match status" value="1"/>
</dbReference>
<keyword evidence="8" id="KW-1185">Reference proteome</keyword>
<dbReference type="Proteomes" id="UP000295757">
    <property type="component" value="Unassembled WGS sequence"/>
</dbReference>
<evidence type="ECO:0000256" key="4">
    <source>
        <dbReference type="ARBA" id="ARBA00022691"/>
    </source>
</evidence>
<protein>
    <recommendedName>
        <fullName evidence="1">DNA (cytosine-5-)-methyltransferase</fullName>
        <ecNumber evidence="1">2.1.1.37</ecNumber>
    </recommendedName>
</protein>
<dbReference type="GO" id="GO:0009307">
    <property type="term" value="P:DNA restriction-modification system"/>
    <property type="evidence" value="ECO:0007669"/>
    <property type="project" value="UniProtKB-KW"/>
</dbReference>
<sequence length="502" mass="59432">MVKMFEFFAGIGFQRFALEKYSIDNQDNPHIDFQSIGNCEWGVYENITYGIMHENLKANNEHSEQFLDAELLKMNLSFNLKQPAKLLKNKPYEFKMYLYEALKANKTLPNINDIHPKQLDELKADLWTYSFPCTDISILNAKTNTSAGLQKENGASAIVWQFLKLLQAVKHKPRYLLMENVKALLNKHNRGDFEKIKQIINAEGYISYEILMDGLQQGAVQRRPRVFMLSIRNDLSLPFENTHNDFIEYVKQYYPDPKAAFKNRKRRLLDCVSEFCEHIDEIKKFMLSKHIKISHKMVKHCKTFLNFDENPFYIIPALNAKKDTPPQVINAPLIKVNQGQQEEMNMEGFLPYRFQTVRERFNSFGLYDYHYEKLKAHPASKYLSERILCRQVGNGILVEQLSILYKVISDIEIINPRQVTEQQWNTFDTTQIAYIVCEKYKYIKSQMQEWINEVVKKNDKSLFEKYNQLEEVFETYTQEHHPNIIKLQKFNELINEIEKYRE</sequence>
<accession>A0A4R7UC52</accession>
<evidence type="ECO:0000256" key="5">
    <source>
        <dbReference type="ARBA" id="ARBA00022747"/>
    </source>
</evidence>
<name>A0A4R7UC52_9BACT</name>
<dbReference type="Gene3D" id="3.90.120.10">
    <property type="entry name" value="DNA Methylase, subunit A, domain 2"/>
    <property type="match status" value="1"/>
</dbReference>
<dbReference type="EC" id="2.1.1.37" evidence="1"/>
<feature type="active site" evidence="6">
    <location>
        <position position="133"/>
    </location>
</feature>
<evidence type="ECO:0000256" key="1">
    <source>
        <dbReference type="ARBA" id="ARBA00011975"/>
    </source>
</evidence>
<keyword evidence="4 6" id="KW-0949">S-adenosyl-L-methionine</keyword>
<dbReference type="SUPFAM" id="SSF53335">
    <property type="entry name" value="S-adenosyl-L-methionine-dependent methyltransferases"/>
    <property type="match status" value="1"/>
</dbReference>
<organism evidence="7 8">
    <name type="scientific">Mycoplasmopsis mustelae</name>
    <dbReference type="NCBI Taxonomy" id="171289"/>
    <lineage>
        <taxon>Bacteria</taxon>
        <taxon>Bacillati</taxon>
        <taxon>Mycoplasmatota</taxon>
        <taxon>Mycoplasmoidales</taxon>
        <taxon>Metamycoplasmataceae</taxon>
        <taxon>Mycoplasmopsis</taxon>
    </lineage>
</organism>
<keyword evidence="3 6" id="KW-0808">Transferase</keyword>
<keyword evidence="2 6" id="KW-0489">Methyltransferase</keyword>
<dbReference type="EMBL" id="SOCN01000002">
    <property type="protein sequence ID" value="TDV23521.1"/>
    <property type="molecule type" value="Genomic_DNA"/>
</dbReference>
<dbReference type="PRINTS" id="PR00105">
    <property type="entry name" value="C5METTRFRASE"/>
</dbReference>
<dbReference type="AlphaFoldDB" id="A0A4R7UC52"/>
<dbReference type="Gene3D" id="3.40.50.150">
    <property type="entry name" value="Vaccinia Virus protein VP39"/>
    <property type="match status" value="1"/>
</dbReference>
<dbReference type="InterPro" id="IPR050750">
    <property type="entry name" value="C5-MTase"/>
</dbReference>
<evidence type="ECO:0000256" key="2">
    <source>
        <dbReference type="ARBA" id="ARBA00022603"/>
    </source>
</evidence>
<reference evidence="7 8" key="1">
    <citation type="submission" date="2019-03" db="EMBL/GenBank/DDBJ databases">
        <title>Genomic Encyclopedia of Archaeal and Bacterial Type Strains, Phase II (KMG-II): from individual species to whole genera.</title>
        <authorList>
            <person name="Goeker M."/>
        </authorList>
    </citation>
    <scope>NUCLEOTIDE SEQUENCE [LARGE SCALE GENOMIC DNA]</scope>
    <source>
        <strain evidence="7 8">ATCC 35214</strain>
    </source>
</reference>
<comment type="similarity">
    <text evidence="6">Belongs to the class I-like SAM-binding methyltransferase superfamily. C5-methyltransferase family.</text>
</comment>
<proteinExistence type="inferred from homology"/>
<dbReference type="GO" id="GO:0003886">
    <property type="term" value="F:DNA (cytosine-5-)-methyltransferase activity"/>
    <property type="evidence" value="ECO:0007669"/>
    <property type="project" value="UniProtKB-EC"/>
</dbReference>
<evidence type="ECO:0000313" key="7">
    <source>
        <dbReference type="EMBL" id="TDV23521.1"/>
    </source>
</evidence>
<dbReference type="PROSITE" id="PS51679">
    <property type="entry name" value="SAM_MT_C5"/>
    <property type="match status" value="1"/>
</dbReference>
<gene>
    <name evidence="7" type="ORF">BCF59_0510</name>
</gene>
<evidence type="ECO:0000313" key="8">
    <source>
        <dbReference type="Proteomes" id="UP000295757"/>
    </source>
</evidence>
<dbReference type="PANTHER" id="PTHR46098">
    <property type="entry name" value="TRNA (CYTOSINE(38)-C(5))-METHYLTRANSFERASE"/>
    <property type="match status" value="1"/>
</dbReference>
<comment type="caution">
    <text evidence="7">The sequence shown here is derived from an EMBL/GenBank/DDBJ whole genome shotgun (WGS) entry which is preliminary data.</text>
</comment>
<dbReference type="GO" id="GO:0032259">
    <property type="term" value="P:methylation"/>
    <property type="evidence" value="ECO:0007669"/>
    <property type="project" value="UniProtKB-KW"/>
</dbReference>
<evidence type="ECO:0000256" key="3">
    <source>
        <dbReference type="ARBA" id="ARBA00022679"/>
    </source>
</evidence>
<evidence type="ECO:0000256" key="6">
    <source>
        <dbReference type="PROSITE-ProRule" id="PRU01016"/>
    </source>
</evidence>
<dbReference type="InterPro" id="IPR029063">
    <property type="entry name" value="SAM-dependent_MTases_sf"/>
</dbReference>